<evidence type="ECO:0000256" key="1">
    <source>
        <dbReference type="SAM" id="Phobius"/>
    </source>
</evidence>
<sequence>MKALFLSVAASTVKTLIVLAVLIAAIATVAVKAFDLTVFGSLALFFVLWWTFLFAVLPLGNQAEHDPSRIVPGQDPGAPARPRLREKALITTVAAAFAFFIALSVFPLARL</sequence>
<evidence type="ECO:0000313" key="2">
    <source>
        <dbReference type="EMBL" id="GLS44017.1"/>
    </source>
</evidence>
<reference evidence="2" key="4">
    <citation type="submission" date="2023-01" db="EMBL/GenBank/DDBJ databases">
        <title>Draft genome sequence of Methylobacterium brachythecii strain NBRC 107710.</title>
        <authorList>
            <person name="Sun Q."/>
            <person name="Mori K."/>
        </authorList>
    </citation>
    <scope>NUCLEOTIDE SEQUENCE</scope>
    <source>
        <strain evidence="2">NBRC 107710</strain>
    </source>
</reference>
<dbReference type="Pfam" id="PF07330">
    <property type="entry name" value="DUF1467"/>
    <property type="match status" value="1"/>
</dbReference>
<evidence type="ECO:0000313" key="5">
    <source>
        <dbReference type="Proteomes" id="UP001156881"/>
    </source>
</evidence>
<dbReference type="Proteomes" id="UP000517759">
    <property type="component" value="Unassembled WGS sequence"/>
</dbReference>
<reference evidence="3 4" key="3">
    <citation type="submission" date="2020-08" db="EMBL/GenBank/DDBJ databases">
        <title>Genomic Encyclopedia of Type Strains, Phase IV (KMG-IV): sequencing the most valuable type-strain genomes for metagenomic binning, comparative biology and taxonomic classification.</title>
        <authorList>
            <person name="Goeker M."/>
        </authorList>
    </citation>
    <scope>NUCLEOTIDE SEQUENCE [LARGE SCALE GENOMIC DNA]</scope>
    <source>
        <strain evidence="3 4">DSM 24105</strain>
    </source>
</reference>
<dbReference type="AlphaFoldDB" id="A0A7W6F5Q8"/>
<dbReference type="EMBL" id="JACIDN010000002">
    <property type="protein sequence ID" value="MBB3901625.1"/>
    <property type="molecule type" value="Genomic_DNA"/>
</dbReference>
<dbReference type="EMBL" id="BSPG01000008">
    <property type="protein sequence ID" value="GLS44017.1"/>
    <property type="molecule type" value="Genomic_DNA"/>
</dbReference>
<keyword evidence="1" id="KW-0472">Membrane</keyword>
<dbReference type="Proteomes" id="UP001156881">
    <property type="component" value="Unassembled WGS sequence"/>
</dbReference>
<keyword evidence="1" id="KW-0812">Transmembrane</keyword>
<feature type="transmembrane region" description="Helical" evidence="1">
    <location>
        <begin position="88"/>
        <end position="109"/>
    </location>
</feature>
<protein>
    <submittedName>
        <fullName evidence="3">Putative secreted protein</fullName>
    </submittedName>
</protein>
<reference evidence="2" key="1">
    <citation type="journal article" date="2014" name="Int. J. Syst. Evol. Microbiol.">
        <title>Complete genome of a new Firmicutes species belonging to the dominant human colonic microbiota ('Ruminococcus bicirculans') reveals two chromosomes and a selective capacity to utilize plant glucans.</title>
        <authorList>
            <consortium name="NISC Comparative Sequencing Program"/>
            <person name="Wegmann U."/>
            <person name="Louis P."/>
            <person name="Goesmann A."/>
            <person name="Henrissat B."/>
            <person name="Duncan S.H."/>
            <person name="Flint H.J."/>
        </authorList>
    </citation>
    <scope>NUCLEOTIDE SEQUENCE</scope>
    <source>
        <strain evidence="2">NBRC 107710</strain>
    </source>
</reference>
<name>A0A7W6F5Q8_9HYPH</name>
<feature type="transmembrane region" description="Helical" evidence="1">
    <location>
        <begin position="12"/>
        <end position="31"/>
    </location>
</feature>
<gene>
    <name evidence="2" type="ORF">GCM10007884_20030</name>
    <name evidence="3" type="ORF">GGR33_001111</name>
</gene>
<keyword evidence="5" id="KW-1185">Reference proteome</keyword>
<evidence type="ECO:0000313" key="4">
    <source>
        <dbReference type="Proteomes" id="UP000517759"/>
    </source>
</evidence>
<dbReference type="RefSeq" id="WP_425488745.1">
    <property type="nucleotide sequence ID" value="NZ_BSPG01000008.1"/>
</dbReference>
<organism evidence="3 4">
    <name type="scientific">Methylobacterium brachythecii</name>
    <dbReference type="NCBI Taxonomy" id="1176177"/>
    <lineage>
        <taxon>Bacteria</taxon>
        <taxon>Pseudomonadati</taxon>
        <taxon>Pseudomonadota</taxon>
        <taxon>Alphaproteobacteria</taxon>
        <taxon>Hyphomicrobiales</taxon>
        <taxon>Methylobacteriaceae</taxon>
        <taxon>Methylobacterium</taxon>
    </lineage>
</organism>
<comment type="caution">
    <text evidence="3">The sequence shown here is derived from an EMBL/GenBank/DDBJ whole genome shotgun (WGS) entry which is preliminary data.</text>
</comment>
<keyword evidence="1" id="KW-1133">Transmembrane helix</keyword>
<proteinExistence type="predicted"/>
<feature type="transmembrane region" description="Helical" evidence="1">
    <location>
        <begin position="37"/>
        <end position="59"/>
    </location>
</feature>
<accession>A0A7W6F5Q8</accession>
<evidence type="ECO:0000313" key="3">
    <source>
        <dbReference type="EMBL" id="MBB3901625.1"/>
    </source>
</evidence>
<dbReference type="InterPro" id="IPR009935">
    <property type="entry name" value="DUF1467"/>
</dbReference>
<reference evidence="5" key="2">
    <citation type="journal article" date="2019" name="Int. J. Syst. Evol. Microbiol.">
        <title>The Global Catalogue of Microorganisms (GCM) 10K type strain sequencing project: providing services to taxonomists for standard genome sequencing and annotation.</title>
        <authorList>
            <consortium name="The Broad Institute Genomics Platform"/>
            <consortium name="The Broad Institute Genome Sequencing Center for Infectious Disease"/>
            <person name="Wu L."/>
            <person name="Ma J."/>
        </authorList>
    </citation>
    <scope>NUCLEOTIDE SEQUENCE [LARGE SCALE GENOMIC DNA]</scope>
    <source>
        <strain evidence="5">NBRC 107710</strain>
    </source>
</reference>